<dbReference type="PANTHER" id="PTHR24253:SF42">
    <property type="entry name" value="PROTEASE, SERINE 47"/>
    <property type="match status" value="1"/>
</dbReference>
<dbReference type="InterPro" id="IPR043504">
    <property type="entry name" value="Peptidase_S1_PA_chymotrypsin"/>
</dbReference>
<dbReference type="Gene3D" id="2.40.10.10">
    <property type="entry name" value="Trypsin-like serine proteases"/>
    <property type="match status" value="2"/>
</dbReference>
<evidence type="ECO:0000313" key="6">
    <source>
        <dbReference type="EMBL" id="KAB0388652.1"/>
    </source>
</evidence>
<keyword evidence="2" id="KW-1015">Disulfide bond</keyword>
<dbReference type="InterPro" id="IPR009003">
    <property type="entry name" value="Peptidase_S1_PA"/>
</dbReference>
<reference evidence="6 7" key="1">
    <citation type="journal article" date="2019" name="PLoS ONE">
        <title>Genomic analyses reveal an absence of contemporary introgressive admixture between fin whales and blue whales, despite known hybrids.</title>
        <authorList>
            <person name="Westbury M.V."/>
            <person name="Petersen B."/>
            <person name="Lorenzen E.D."/>
        </authorList>
    </citation>
    <scope>NUCLEOTIDE SEQUENCE [LARGE SCALE GENOMIC DNA]</scope>
    <source>
        <strain evidence="6">FinWhale-01</strain>
    </source>
</reference>
<dbReference type="Pfam" id="PF00089">
    <property type="entry name" value="Trypsin"/>
    <property type="match status" value="2"/>
</dbReference>
<dbReference type="Proteomes" id="UP000437017">
    <property type="component" value="Unassembled WGS sequence"/>
</dbReference>
<evidence type="ECO:0000259" key="5">
    <source>
        <dbReference type="PROSITE" id="PS50240"/>
    </source>
</evidence>
<dbReference type="PANTHER" id="PTHR24253">
    <property type="entry name" value="TRANSMEMBRANE PROTEASE SERINE"/>
    <property type="match status" value="1"/>
</dbReference>
<keyword evidence="1" id="KW-0378">Hydrolase</keyword>
<protein>
    <recommendedName>
        <fullName evidence="5">Peptidase S1 domain-containing protein</fullName>
    </recommendedName>
</protein>
<dbReference type="InterPro" id="IPR033116">
    <property type="entry name" value="TRYPSIN_SER"/>
</dbReference>
<accession>A0A643BKV3</accession>
<dbReference type="PROSITE" id="PS00135">
    <property type="entry name" value="TRYPSIN_SER"/>
    <property type="match status" value="1"/>
</dbReference>
<name>A0A643BKV3_BALPH</name>
<feature type="domain" description="Peptidase S1" evidence="5">
    <location>
        <begin position="62"/>
        <end position="237"/>
    </location>
</feature>
<proteinExistence type="inferred from homology"/>
<feature type="non-terminal residue" evidence="6">
    <location>
        <position position="1"/>
    </location>
</feature>
<evidence type="ECO:0000256" key="2">
    <source>
        <dbReference type="ARBA" id="ARBA00023157"/>
    </source>
</evidence>
<dbReference type="InterPro" id="IPR001254">
    <property type="entry name" value="Trypsin_dom"/>
</dbReference>
<dbReference type="CDD" id="cd00190">
    <property type="entry name" value="Tryp_SPc"/>
    <property type="match status" value="1"/>
</dbReference>
<dbReference type="SMART" id="SM00020">
    <property type="entry name" value="Tryp_SPc"/>
    <property type="match status" value="1"/>
</dbReference>
<evidence type="ECO:0000256" key="4">
    <source>
        <dbReference type="SAM" id="MobiDB-lite"/>
    </source>
</evidence>
<dbReference type="PROSITE" id="PS50240">
    <property type="entry name" value="TRYPSIN_DOM"/>
    <property type="match status" value="1"/>
</dbReference>
<evidence type="ECO:0000313" key="7">
    <source>
        <dbReference type="Proteomes" id="UP000437017"/>
    </source>
</evidence>
<feature type="compositionally biased region" description="Pro residues" evidence="4">
    <location>
        <begin position="245"/>
        <end position="256"/>
    </location>
</feature>
<evidence type="ECO:0000256" key="3">
    <source>
        <dbReference type="ARBA" id="ARBA00024195"/>
    </source>
</evidence>
<comment type="similarity">
    <text evidence="3">Belongs to the peptidase S1 family. CLIP subfamily.</text>
</comment>
<dbReference type="FunFam" id="2.40.10.10:FF:000002">
    <property type="entry name" value="Transmembrane protease serine"/>
    <property type="match status" value="1"/>
</dbReference>
<dbReference type="EMBL" id="SGJD01014047">
    <property type="protein sequence ID" value="KAB0388652.1"/>
    <property type="molecule type" value="Genomic_DNA"/>
</dbReference>
<keyword evidence="1" id="KW-0645">Protease</keyword>
<comment type="caution">
    <text evidence="6">The sequence shown here is derived from an EMBL/GenBank/DDBJ whole genome shotgun (WGS) entry which is preliminary data.</text>
</comment>
<organism evidence="6 7">
    <name type="scientific">Balaenoptera physalus</name>
    <name type="common">Fin whale</name>
    <name type="synonym">Balaena physalus</name>
    <dbReference type="NCBI Taxonomy" id="9770"/>
    <lineage>
        <taxon>Eukaryota</taxon>
        <taxon>Metazoa</taxon>
        <taxon>Chordata</taxon>
        <taxon>Craniata</taxon>
        <taxon>Vertebrata</taxon>
        <taxon>Euteleostomi</taxon>
        <taxon>Mammalia</taxon>
        <taxon>Eutheria</taxon>
        <taxon>Laurasiatheria</taxon>
        <taxon>Artiodactyla</taxon>
        <taxon>Whippomorpha</taxon>
        <taxon>Cetacea</taxon>
        <taxon>Mysticeti</taxon>
        <taxon>Balaenopteridae</taxon>
        <taxon>Balaenoptera</taxon>
    </lineage>
</organism>
<dbReference type="GO" id="GO:0006508">
    <property type="term" value="P:proteolysis"/>
    <property type="evidence" value="ECO:0007669"/>
    <property type="project" value="InterPro"/>
</dbReference>
<dbReference type="OrthoDB" id="546450at2759"/>
<gene>
    <name evidence="6" type="ORF">E2I00_000724</name>
</gene>
<feature type="region of interest" description="Disordered" evidence="4">
    <location>
        <begin position="238"/>
        <end position="261"/>
    </location>
</feature>
<dbReference type="AlphaFoldDB" id="A0A643BKV3"/>
<dbReference type="SUPFAM" id="SSF50494">
    <property type="entry name" value="Trypsin-like serine proteases"/>
    <property type="match status" value="1"/>
</dbReference>
<evidence type="ECO:0000256" key="1">
    <source>
        <dbReference type="ARBA" id="ARBA00022825"/>
    </source>
</evidence>
<sequence>WGLPAITAFYGPWLRELRTHVARCFSNCTRVCVRERQVVRSGCLMGGTVSTVCGRPAVTGRIFGGRDAPEKRWPWQVSLLYNGQHICGAALISAYWVASAAHCFQLYVFPTARCWRVHKISALLASCANGGVLSAPYTLQEGEVGVIDSQVCTSYFQGPDPNNNTYSIRDDMLCAGDLMTGKSICRGDSGGPLVCQLNNTWLLIGLSSWSRPCQEPVSPSVFTKVSYFAQWISEKQAASPNAGPSSPPPESRPPSEPSFTSLGSIHKPRSFLTLVTSQTFLLLLSFLWTRWP</sequence>
<dbReference type="GO" id="GO:0004252">
    <property type="term" value="F:serine-type endopeptidase activity"/>
    <property type="evidence" value="ECO:0007669"/>
    <property type="project" value="InterPro"/>
</dbReference>
<keyword evidence="1" id="KW-0720">Serine protease</keyword>
<keyword evidence="7" id="KW-1185">Reference proteome</keyword>